<protein>
    <submittedName>
        <fullName evidence="6">Zn-dependent hydrolase</fullName>
    </submittedName>
</protein>
<comment type="cofactor">
    <cofactor evidence="3">
        <name>Zn(2+)</name>
        <dbReference type="ChEBI" id="CHEBI:29105"/>
    </cofactor>
    <text evidence="3">Binds 2 Zn(2+) ions per subunit.</text>
</comment>
<feature type="binding site" evidence="3">
    <location>
        <position position="112"/>
    </location>
    <ligand>
        <name>Zn(2+)</name>
        <dbReference type="ChEBI" id="CHEBI:29105"/>
        <label>2</label>
    </ligand>
</feature>
<evidence type="ECO:0000313" key="7">
    <source>
        <dbReference type="Proteomes" id="UP000664382"/>
    </source>
</evidence>
<feature type="binding site" evidence="3">
    <location>
        <position position="112"/>
    </location>
    <ligand>
        <name>Zn(2+)</name>
        <dbReference type="ChEBI" id="CHEBI:29105"/>
        <label>1</label>
    </ligand>
</feature>
<reference evidence="6" key="1">
    <citation type="submission" date="2021-03" db="EMBL/GenBank/DDBJ databases">
        <title>Leucobacter chromiisoli sp. nov., isolated from chromium-containing soil of chemical plant.</title>
        <authorList>
            <person name="Xu Z."/>
        </authorList>
    </citation>
    <scope>NUCLEOTIDE SEQUENCE</scope>
    <source>
        <strain evidence="6">S27</strain>
    </source>
</reference>
<proteinExistence type="inferred from homology"/>
<dbReference type="SUPFAM" id="SSF53187">
    <property type="entry name" value="Zn-dependent exopeptidases"/>
    <property type="match status" value="1"/>
</dbReference>
<evidence type="ECO:0000256" key="3">
    <source>
        <dbReference type="PIRSR" id="PIRSR001235-1"/>
    </source>
</evidence>
<keyword evidence="7" id="KW-1185">Reference proteome</keyword>
<dbReference type="PANTHER" id="PTHR32494">
    <property type="entry name" value="ALLANTOATE DEIMINASE-RELATED"/>
    <property type="match status" value="1"/>
</dbReference>
<feature type="domain" description="Peptidase M20 dimerisation" evidence="5">
    <location>
        <begin position="234"/>
        <end position="331"/>
    </location>
</feature>
<dbReference type="Pfam" id="PF01546">
    <property type="entry name" value="Peptidase_M20"/>
    <property type="match status" value="1"/>
</dbReference>
<dbReference type="InterPro" id="IPR010158">
    <property type="entry name" value="Amidase_Cbmase"/>
</dbReference>
<dbReference type="InterPro" id="IPR036264">
    <property type="entry name" value="Bact_exopeptidase_dim_dom"/>
</dbReference>
<dbReference type="Pfam" id="PF07687">
    <property type="entry name" value="M20_dimer"/>
    <property type="match status" value="1"/>
</dbReference>
<dbReference type="NCBIfam" id="TIGR01879">
    <property type="entry name" value="hydantase"/>
    <property type="match status" value="1"/>
</dbReference>
<dbReference type="NCBIfam" id="NF006769">
    <property type="entry name" value="PRK09290.1-3"/>
    <property type="match status" value="1"/>
</dbReference>
<organism evidence="6 7">
    <name type="scientific">Leucobacter weissii</name>
    <dbReference type="NCBI Taxonomy" id="1983706"/>
    <lineage>
        <taxon>Bacteria</taxon>
        <taxon>Bacillati</taxon>
        <taxon>Actinomycetota</taxon>
        <taxon>Actinomycetes</taxon>
        <taxon>Micrococcales</taxon>
        <taxon>Microbacteriaceae</taxon>
        <taxon>Leucobacter</taxon>
    </lineage>
</organism>
<dbReference type="GO" id="GO:0046872">
    <property type="term" value="F:metal ion binding"/>
    <property type="evidence" value="ECO:0007669"/>
    <property type="project" value="UniProtKB-KW"/>
</dbReference>
<feature type="binding site" evidence="3">
    <location>
        <position position="101"/>
    </location>
    <ligand>
        <name>Zn(2+)</name>
        <dbReference type="ChEBI" id="CHEBI:29105"/>
        <label>1</label>
    </ligand>
</feature>
<feature type="compositionally biased region" description="Low complexity" evidence="4">
    <location>
        <begin position="11"/>
        <end position="20"/>
    </location>
</feature>
<dbReference type="PIRSF" id="PIRSF001235">
    <property type="entry name" value="Amidase_carbamoylase"/>
    <property type="match status" value="1"/>
</dbReference>
<feature type="binding site" evidence="3">
    <location>
        <position position="147"/>
    </location>
    <ligand>
        <name>Zn(2+)</name>
        <dbReference type="ChEBI" id="CHEBI:29105"/>
        <label>2</label>
    </ligand>
</feature>
<feature type="binding site" evidence="3">
    <location>
        <position position="211"/>
    </location>
    <ligand>
        <name>Zn(2+)</name>
        <dbReference type="ChEBI" id="CHEBI:29105"/>
        <label>1</label>
    </ligand>
</feature>
<keyword evidence="2 6" id="KW-0378">Hydrolase</keyword>
<keyword evidence="3" id="KW-0862">Zinc</keyword>
<evidence type="ECO:0000256" key="4">
    <source>
        <dbReference type="SAM" id="MobiDB-lite"/>
    </source>
</evidence>
<dbReference type="AlphaFoldDB" id="A0A939MHP5"/>
<dbReference type="GO" id="GO:0016813">
    <property type="term" value="F:hydrolase activity, acting on carbon-nitrogen (but not peptide) bonds, in linear amidines"/>
    <property type="evidence" value="ECO:0007669"/>
    <property type="project" value="InterPro"/>
</dbReference>
<dbReference type="RefSeq" id="WP_208095830.1">
    <property type="nucleotide sequence ID" value="NZ_JAGDYM010000004.1"/>
</dbReference>
<gene>
    <name evidence="6" type="ORF">J4H92_03120</name>
</gene>
<evidence type="ECO:0000256" key="1">
    <source>
        <dbReference type="ARBA" id="ARBA00006153"/>
    </source>
</evidence>
<feature type="binding site" evidence="3">
    <location>
        <position position="403"/>
    </location>
    <ligand>
        <name>Zn(2+)</name>
        <dbReference type="ChEBI" id="CHEBI:29105"/>
        <label>2</label>
    </ligand>
</feature>
<evidence type="ECO:0000259" key="5">
    <source>
        <dbReference type="Pfam" id="PF07687"/>
    </source>
</evidence>
<feature type="region of interest" description="Disordered" evidence="4">
    <location>
        <begin position="1"/>
        <end position="20"/>
    </location>
</feature>
<sequence length="433" mass="44901">MHHSAGEGEAGSRPARGSGAGVSIDAERLWTTLVDSARFGGTERGGLHRLALDEADAEVRAWLESAAAVAGWPVQRDRIGNQFVVKPGRRADAEAVLIGSHLDSQPLGGRYDGVYGVLAGLEVLRALAEREIEHERPIILANWTNEEGARFSPSMMGSAVFSGSLALDEALARADAGGATVAEALAGVGGVAAPTAERPSVAGIHAAVELHIEQGPELEATGTDIGFVSGVQAIRWIDARVSGESGHAGTTPLGARRDALVAASRIVAEVAGLGETVDPDIRPTVGELVVTPNSRNVIPAHARLGLDLRHPSAGILDRAERTIRQAAARIAADSGTSVEIEVILDQPAVVFDSGVLEAVRSATRSLGLSGADLISRAGHDAMQLAARVPTAMIFIPCAGGISHSEAERITPEWAANGARVLFETVAELSGARR</sequence>
<dbReference type="Proteomes" id="UP000664382">
    <property type="component" value="Unassembled WGS sequence"/>
</dbReference>
<dbReference type="InterPro" id="IPR011650">
    <property type="entry name" value="Peptidase_M20_dimer"/>
</dbReference>
<dbReference type="PANTHER" id="PTHR32494:SF5">
    <property type="entry name" value="ALLANTOATE AMIDOHYDROLASE"/>
    <property type="match status" value="1"/>
</dbReference>
<dbReference type="CDD" id="cd03884">
    <property type="entry name" value="M20_bAS"/>
    <property type="match status" value="1"/>
</dbReference>
<comment type="similarity">
    <text evidence="1">Belongs to the peptidase M20 family.</text>
</comment>
<dbReference type="EMBL" id="JAGDYM010000004">
    <property type="protein sequence ID" value="MBO1900938.1"/>
    <property type="molecule type" value="Genomic_DNA"/>
</dbReference>
<name>A0A939MHP5_9MICO</name>
<evidence type="ECO:0000313" key="6">
    <source>
        <dbReference type="EMBL" id="MBO1900938.1"/>
    </source>
</evidence>
<comment type="caution">
    <text evidence="6">The sequence shown here is derived from an EMBL/GenBank/DDBJ whole genome shotgun (WGS) entry which is preliminary data.</text>
</comment>
<accession>A0A939MHP5</accession>
<evidence type="ECO:0000256" key="2">
    <source>
        <dbReference type="ARBA" id="ARBA00022801"/>
    </source>
</evidence>
<dbReference type="SUPFAM" id="SSF55031">
    <property type="entry name" value="Bacterial exopeptidase dimerisation domain"/>
    <property type="match status" value="1"/>
</dbReference>
<keyword evidence="3" id="KW-0479">Metal-binding</keyword>
<dbReference type="Gene3D" id="3.30.70.360">
    <property type="match status" value="1"/>
</dbReference>
<dbReference type="Gene3D" id="3.40.630.10">
    <property type="entry name" value="Zn peptidases"/>
    <property type="match status" value="1"/>
</dbReference>
<dbReference type="InterPro" id="IPR002933">
    <property type="entry name" value="Peptidase_M20"/>
</dbReference>